<keyword evidence="6" id="KW-1185">Reference proteome</keyword>
<feature type="coiled-coil region" evidence="1">
    <location>
        <begin position="164"/>
        <end position="197"/>
    </location>
</feature>
<accession>I7J386</accession>
<dbReference type="EMBL" id="AYZO01000025">
    <property type="protein sequence ID" value="KRN11041.1"/>
    <property type="molecule type" value="Genomic_DNA"/>
</dbReference>
<evidence type="ECO:0000256" key="1">
    <source>
        <dbReference type="SAM" id="Coils"/>
    </source>
</evidence>
<dbReference type="AlphaFoldDB" id="I7J386"/>
<evidence type="ECO:0000256" key="2">
    <source>
        <dbReference type="SAM" id="Phobius"/>
    </source>
</evidence>
<organism evidence="3 5">
    <name type="scientific">Lactobacillus gigeriorum DSM 23908 = CRBIP 24.85</name>
    <dbReference type="NCBI Taxonomy" id="1423751"/>
    <lineage>
        <taxon>Bacteria</taxon>
        <taxon>Bacillati</taxon>
        <taxon>Bacillota</taxon>
        <taxon>Bacilli</taxon>
        <taxon>Lactobacillales</taxon>
        <taxon>Lactobacillaceae</taxon>
        <taxon>Lactobacillus</taxon>
    </lineage>
</organism>
<keyword evidence="2" id="KW-0812">Transmembrane</keyword>
<dbReference type="InterPro" id="IPR032083">
    <property type="entry name" value="DUF4811"/>
</dbReference>
<feature type="transmembrane region" description="Helical" evidence="2">
    <location>
        <begin position="26"/>
        <end position="44"/>
    </location>
</feature>
<gene>
    <name evidence="3" type="ORF">BN52_04645</name>
    <name evidence="4" type="ORF">FC38_GL000892</name>
</gene>
<dbReference type="EMBL" id="CAKC01000065">
    <property type="protein sequence ID" value="CCI87407.1"/>
    <property type="molecule type" value="Genomic_DNA"/>
</dbReference>
<evidence type="ECO:0000313" key="5">
    <source>
        <dbReference type="Proteomes" id="UP000009326"/>
    </source>
</evidence>
<sequence>MILLILLLAIIAFAYFNIIPGKGHRFLAWISLAVLIVSVGSVVLHDRDHLGMEVETKTQTQRLVSSASPQLPVLLYQPLGNGTEKVYLYKTNAEQKKPKPIKVDKMKATVTKSAAKPTVTIKTERYVFKNSTMKALFSVFNHENELKQRTYEFKLPRNWQVLSIKQAKALQKKLLQQQALLKQKAALAKQAQAAQQNK</sequence>
<evidence type="ECO:0000313" key="3">
    <source>
        <dbReference type="EMBL" id="CCI87407.1"/>
    </source>
</evidence>
<dbReference type="OrthoDB" id="2249491at2"/>
<reference evidence="3 5" key="1">
    <citation type="submission" date="2012-06" db="EMBL/GenBank/DDBJ databases">
        <title>Draft genome sequence of Lactobacillus gigeriorum CRBIP 24.85T, isolated from chicken crop.</title>
        <authorList>
            <person name="Cousin S."/>
            <person name="Ma L."/>
            <person name="Creno S."/>
            <person name="Clermont D."/>
            <person name="Loux V."/>
            <person name="Bizet C."/>
            <person name="Bouchier C."/>
        </authorList>
    </citation>
    <scope>NUCLEOTIDE SEQUENCE [LARGE SCALE GENOMIC DNA]</scope>
    <source>
        <strain evidence="5">CRBIP 24.85T</strain>
        <strain evidence="3">Type strain: CRBIP 24.85</strain>
    </source>
</reference>
<dbReference type="Proteomes" id="UP000051521">
    <property type="component" value="Unassembled WGS sequence"/>
</dbReference>
<evidence type="ECO:0000313" key="4">
    <source>
        <dbReference type="EMBL" id="KRN11041.1"/>
    </source>
</evidence>
<name>I7J386_9LACO</name>
<evidence type="ECO:0000313" key="6">
    <source>
        <dbReference type="Proteomes" id="UP000051521"/>
    </source>
</evidence>
<comment type="caution">
    <text evidence="3">The sequence shown here is derived from an EMBL/GenBank/DDBJ whole genome shotgun (WGS) entry which is preliminary data.</text>
</comment>
<dbReference type="RefSeq" id="WP_008473624.1">
    <property type="nucleotide sequence ID" value="NZ_AYZO01000025.1"/>
</dbReference>
<reference evidence="4 6" key="2">
    <citation type="journal article" date="2015" name="Genome Announc.">
        <title>Expanding the biotechnology potential of lactobacilli through comparative genomics of 213 strains and associated genera.</title>
        <authorList>
            <person name="Sun Z."/>
            <person name="Harris H.M."/>
            <person name="McCann A."/>
            <person name="Guo C."/>
            <person name="Argimon S."/>
            <person name="Zhang W."/>
            <person name="Yang X."/>
            <person name="Jeffery I.B."/>
            <person name="Cooney J.C."/>
            <person name="Kagawa T.F."/>
            <person name="Liu W."/>
            <person name="Song Y."/>
            <person name="Salvetti E."/>
            <person name="Wrobel A."/>
            <person name="Rasinkangas P."/>
            <person name="Parkhill J."/>
            <person name="Rea M.C."/>
            <person name="O'Sullivan O."/>
            <person name="Ritari J."/>
            <person name="Douillard F.P."/>
            <person name="Paul Ross R."/>
            <person name="Yang R."/>
            <person name="Briner A.E."/>
            <person name="Felis G.E."/>
            <person name="de Vos W.M."/>
            <person name="Barrangou R."/>
            <person name="Klaenhammer T.R."/>
            <person name="Caufield P.W."/>
            <person name="Cui Y."/>
            <person name="Zhang H."/>
            <person name="O'Toole P.W."/>
        </authorList>
    </citation>
    <scope>NUCLEOTIDE SEQUENCE [LARGE SCALE GENOMIC DNA]</scope>
    <source>
        <strain evidence="4 6">DSM 23908</strain>
    </source>
</reference>
<dbReference type="Pfam" id="PF16069">
    <property type="entry name" value="DUF4811"/>
    <property type="match status" value="1"/>
</dbReference>
<keyword evidence="2" id="KW-1133">Transmembrane helix</keyword>
<dbReference type="Proteomes" id="UP000009326">
    <property type="component" value="Unassembled WGS sequence"/>
</dbReference>
<dbReference type="PATRIC" id="fig|1423751.3.peg.923"/>
<dbReference type="STRING" id="1423751.FC38_GL000892"/>
<keyword evidence="2" id="KW-0472">Membrane</keyword>
<keyword evidence="1" id="KW-0175">Coiled coil</keyword>
<proteinExistence type="predicted"/>
<protein>
    <submittedName>
        <fullName evidence="3">Uncharacterized conserved secreted or membrane protein</fullName>
    </submittedName>
</protein>